<dbReference type="AlphaFoldDB" id="A0A4C1UTY0"/>
<dbReference type="Proteomes" id="UP000299102">
    <property type="component" value="Unassembled WGS sequence"/>
</dbReference>
<keyword evidence="2" id="KW-1185">Reference proteome</keyword>
<sequence>MMHPSTVHASCTSKSPNLPWMSRYIFLLFCSNSRSFHFIGGTIRIRDTEIRTVAQIRTVVDDGPASGANFVSRGVVRIEGLSIDCAISKCPPVLAKFHLEGGVNGKSYIKLEI</sequence>
<name>A0A4C1UTY0_EUMVA</name>
<accession>A0A4C1UTY0</accession>
<gene>
    <name evidence="1" type="ORF">EVAR_18433_1</name>
</gene>
<comment type="caution">
    <text evidence="1">The sequence shown here is derived from an EMBL/GenBank/DDBJ whole genome shotgun (WGS) entry which is preliminary data.</text>
</comment>
<reference evidence="1 2" key="1">
    <citation type="journal article" date="2019" name="Commun. Biol.">
        <title>The bagworm genome reveals a unique fibroin gene that provides high tensile strength.</title>
        <authorList>
            <person name="Kono N."/>
            <person name="Nakamura H."/>
            <person name="Ohtoshi R."/>
            <person name="Tomita M."/>
            <person name="Numata K."/>
            <person name="Arakawa K."/>
        </authorList>
    </citation>
    <scope>NUCLEOTIDE SEQUENCE [LARGE SCALE GENOMIC DNA]</scope>
</reference>
<protein>
    <submittedName>
        <fullName evidence="1">Uncharacterized protein</fullName>
    </submittedName>
</protein>
<evidence type="ECO:0000313" key="1">
    <source>
        <dbReference type="EMBL" id="GBP29953.1"/>
    </source>
</evidence>
<dbReference type="EMBL" id="BGZK01000226">
    <property type="protein sequence ID" value="GBP29953.1"/>
    <property type="molecule type" value="Genomic_DNA"/>
</dbReference>
<evidence type="ECO:0000313" key="2">
    <source>
        <dbReference type="Proteomes" id="UP000299102"/>
    </source>
</evidence>
<proteinExistence type="predicted"/>
<organism evidence="1 2">
    <name type="scientific">Eumeta variegata</name>
    <name type="common">Bagworm moth</name>
    <name type="synonym">Eumeta japonica</name>
    <dbReference type="NCBI Taxonomy" id="151549"/>
    <lineage>
        <taxon>Eukaryota</taxon>
        <taxon>Metazoa</taxon>
        <taxon>Ecdysozoa</taxon>
        <taxon>Arthropoda</taxon>
        <taxon>Hexapoda</taxon>
        <taxon>Insecta</taxon>
        <taxon>Pterygota</taxon>
        <taxon>Neoptera</taxon>
        <taxon>Endopterygota</taxon>
        <taxon>Lepidoptera</taxon>
        <taxon>Glossata</taxon>
        <taxon>Ditrysia</taxon>
        <taxon>Tineoidea</taxon>
        <taxon>Psychidae</taxon>
        <taxon>Oiketicinae</taxon>
        <taxon>Eumeta</taxon>
    </lineage>
</organism>